<feature type="region of interest" description="Disordered" evidence="1">
    <location>
        <begin position="1"/>
        <end position="39"/>
    </location>
</feature>
<sequence>MEVGLDFPKDDEPTTYNLQPRNYTRAGREESRTRACSHSNKPDYRLHHYDADPVRTVARFTVARFLCWWLFLAA</sequence>
<evidence type="ECO:0000256" key="1">
    <source>
        <dbReference type="SAM" id="MobiDB-lite"/>
    </source>
</evidence>
<dbReference type="AlphaFoldDB" id="A0AAW1G7M9"/>
<evidence type="ECO:0000313" key="3">
    <source>
        <dbReference type="Proteomes" id="UP001488805"/>
    </source>
</evidence>
<name>A0AAW1G7M9_ZOAVI</name>
<protein>
    <submittedName>
        <fullName evidence="2">Uncharacterized protein</fullName>
    </submittedName>
</protein>
<dbReference type="EMBL" id="JBCEZU010000001">
    <property type="protein sequence ID" value="KAK9542111.1"/>
    <property type="molecule type" value="Genomic_DNA"/>
</dbReference>
<comment type="caution">
    <text evidence="2">The sequence shown here is derived from an EMBL/GenBank/DDBJ whole genome shotgun (WGS) entry which is preliminary data.</text>
</comment>
<dbReference type="Proteomes" id="UP001488805">
    <property type="component" value="Unassembled WGS sequence"/>
</dbReference>
<organism evidence="2 3">
    <name type="scientific">Zoarces viviparus</name>
    <name type="common">Viviparous eelpout</name>
    <name type="synonym">Blennius viviparus</name>
    <dbReference type="NCBI Taxonomy" id="48416"/>
    <lineage>
        <taxon>Eukaryota</taxon>
        <taxon>Metazoa</taxon>
        <taxon>Chordata</taxon>
        <taxon>Craniata</taxon>
        <taxon>Vertebrata</taxon>
        <taxon>Euteleostomi</taxon>
        <taxon>Actinopterygii</taxon>
        <taxon>Neopterygii</taxon>
        <taxon>Teleostei</taxon>
        <taxon>Neoteleostei</taxon>
        <taxon>Acanthomorphata</taxon>
        <taxon>Eupercaria</taxon>
        <taxon>Perciformes</taxon>
        <taxon>Cottioidei</taxon>
        <taxon>Zoarcales</taxon>
        <taxon>Zoarcidae</taxon>
        <taxon>Zoarcinae</taxon>
        <taxon>Zoarces</taxon>
    </lineage>
</organism>
<proteinExistence type="predicted"/>
<keyword evidence="3" id="KW-1185">Reference proteome</keyword>
<accession>A0AAW1G7M9</accession>
<reference evidence="2 3" key="1">
    <citation type="journal article" date="2024" name="Genome Biol. Evol.">
        <title>Chromosome-level genome assembly of the viviparous eelpout Zoarces viviparus.</title>
        <authorList>
            <person name="Fuhrmann N."/>
            <person name="Brasseur M.V."/>
            <person name="Bakowski C.E."/>
            <person name="Podsiadlowski L."/>
            <person name="Prost S."/>
            <person name="Krehenwinkel H."/>
            <person name="Mayer C."/>
        </authorList>
    </citation>
    <scope>NUCLEOTIDE SEQUENCE [LARGE SCALE GENOMIC DNA]</scope>
    <source>
        <strain evidence="2">NO-MEL_2022_Ind0_liver</strain>
    </source>
</reference>
<evidence type="ECO:0000313" key="2">
    <source>
        <dbReference type="EMBL" id="KAK9542111.1"/>
    </source>
</evidence>
<gene>
    <name evidence="2" type="ORF">VZT92_000001</name>
</gene>